<dbReference type="EMBL" id="JAYWIO010000008">
    <property type="protein sequence ID" value="KAK7243542.1"/>
    <property type="molecule type" value="Genomic_DNA"/>
</dbReference>
<reference evidence="1 2" key="1">
    <citation type="submission" date="2024-01" db="EMBL/GenBank/DDBJ databases">
        <title>The genomes of 5 underutilized Papilionoideae crops provide insights into root nodulation and disease resistanc.</title>
        <authorList>
            <person name="Yuan L."/>
        </authorList>
    </citation>
    <scope>NUCLEOTIDE SEQUENCE [LARGE SCALE GENOMIC DNA]</scope>
    <source>
        <strain evidence="1">ZHUSHIDOU_FW_LH</strain>
        <tissue evidence="1">Leaf</tissue>
    </source>
</reference>
<name>A0AAN9HPL9_CROPI</name>
<gene>
    <name evidence="1" type="ORF">RIF29_38343</name>
</gene>
<dbReference type="AlphaFoldDB" id="A0AAN9HPL9"/>
<organism evidence="1 2">
    <name type="scientific">Crotalaria pallida</name>
    <name type="common">Smooth rattlebox</name>
    <name type="synonym">Crotalaria striata</name>
    <dbReference type="NCBI Taxonomy" id="3830"/>
    <lineage>
        <taxon>Eukaryota</taxon>
        <taxon>Viridiplantae</taxon>
        <taxon>Streptophyta</taxon>
        <taxon>Embryophyta</taxon>
        <taxon>Tracheophyta</taxon>
        <taxon>Spermatophyta</taxon>
        <taxon>Magnoliopsida</taxon>
        <taxon>eudicotyledons</taxon>
        <taxon>Gunneridae</taxon>
        <taxon>Pentapetalae</taxon>
        <taxon>rosids</taxon>
        <taxon>fabids</taxon>
        <taxon>Fabales</taxon>
        <taxon>Fabaceae</taxon>
        <taxon>Papilionoideae</taxon>
        <taxon>50 kb inversion clade</taxon>
        <taxon>genistoids sensu lato</taxon>
        <taxon>core genistoids</taxon>
        <taxon>Crotalarieae</taxon>
        <taxon>Crotalaria</taxon>
    </lineage>
</organism>
<evidence type="ECO:0000313" key="1">
    <source>
        <dbReference type="EMBL" id="KAK7243542.1"/>
    </source>
</evidence>
<protein>
    <submittedName>
        <fullName evidence="1">Uncharacterized protein</fullName>
    </submittedName>
</protein>
<sequence>MKCRNFKQRPREMASITMPASILGSTTVTSQFLVATRVASCPSAKPFCCSSCCVLLGWRGRMSLNLVLQKPRKSMPLYVLLCQQLGFVGNEGLGFGLPLLIRKCITRSGTRIHDLGEGEILSVPAATNWAVLADVGVVTAMSVRSLKDIIKQID</sequence>
<dbReference type="Proteomes" id="UP001372338">
    <property type="component" value="Unassembled WGS sequence"/>
</dbReference>
<proteinExistence type="predicted"/>
<evidence type="ECO:0000313" key="2">
    <source>
        <dbReference type="Proteomes" id="UP001372338"/>
    </source>
</evidence>
<keyword evidence="2" id="KW-1185">Reference proteome</keyword>
<comment type="caution">
    <text evidence="1">The sequence shown here is derived from an EMBL/GenBank/DDBJ whole genome shotgun (WGS) entry which is preliminary data.</text>
</comment>
<accession>A0AAN9HPL9</accession>